<evidence type="ECO:0000256" key="6">
    <source>
        <dbReference type="ARBA" id="ARBA00023049"/>
    </source>
</evidence>
<comment type="caution">
    <text evidence="9">The sequence shown here is derived from an EMBL/GenBank/DDBJ whole genome shotgun (WGS) entry which is preliminary data.</text>
</comment>
<evidence type="ECO:0000256" key="7">
    <source>
        <dbReference type="RuleBase" id="RU003435"/>
    </source>
</evidence>
<accession>A0A444GSD0</accession>
<dbReference type="PANTHER" id="PTHR43660">
    <property type="entry name" value="DIPEPTIDYL CARBOXYPEPTIDASE"/>
    <property type="match status" value="1"/>
</dbReference>
<evidence type="ECO:0000256" key="5">
    <source>
        <dbReference type="ARBA" id="ARBA00022833"/>
    </source>
</evidence>
<evidence type="ECO:0000313" key="9">
    <source>
        <dbReference type="EMBL" id="RWW93852.1"/>
    </source>
</evidence>
<dbReference type="InterPro" id="IPR024077">
    <property type="entry name" value="Neurolysin/TOP_dom2"/>
</dbReference>
<dbReference type="InterPro" id="IPR045090">
    <property type="entry name" value="Pept_M3A_M3B"/>
</dbReference>
<dbReference type="GO" id="GO:0004222">
    <property type="term" value="F:metalloendopeptidase activity"/>
    <property type="evidence" value="ECO:0007669"/>
    <property type="project" value="InterPro"/>
</dbReference>
<dbReference type="AlphaFoldDB" id="A0A444GSD0"/>
<gene>
    <name evidence="9" type="ORF">EPI11_15075</name>
</gene>
<dbReference type="Gene3D" id="3.40.390.10">
    <property type="entry name" value="Collagenase (Catalytic Domain)"/>
    <property type="match status" value="1"/>
</dbReference>
<sequence>MKNNFILILTITSTLFMSCNQTNKAEAIGEDNPLLAAYDTPYDAPPFDKIENHHYKPAILEAIRINQQEIDAICNIKDKPTFANTIEALENSGTLLNRITTVFYNLNSANTNDTLQALAQELAPELSKHSDNIYLNEKLFARVKTIWDTQLDFKLNAEQAKLLEKKYKAFIRSGANLNKEQKDRLRKINEELSVVSLKFGDNVLAENNAYQLVIDKKEDLAGLPEEVVITAAEDAKAANKEGKWLFTLHNSSVMPFLQYASNRELRKKLWTAYKDRGNNGNDLDNRANVVLMTNLRAEKAKLLGYDSHAAFILEERMAKKPAAVYELLNELWKPALKKAKAEEADIKKMMLADGIKDDVQPYDWRYYTEKIRKERYDLDEQEIKPYFSLENVRNGIFTVTQNLYGLKFKELKDVPKYHNDVTVWEVTEKDGKHVGILYMDFFPRASKKGGAWMTSFRKQQTLNGKRIAPIISIVCNFSKPTGTNPALLTFDETTTFFHEFGHALHGLLSNVTYESLSGTSVPTDFVELPSQIMENWAAEPEVLKMYAKHYKTGEVIPDALIKKLQESATFDQGFATVEYLAATYLDLDYHTRNQPLTESVIPFEEASMNKLGLIKSIIPRYRSTYYNHIFNGGYSAGYYSYIWSGVLDTDAFDAFKSKSLFDPATAKSFRTNILEKGGTIDAMQMYKNFRGAEPSIQPLLRKRGLDKKEVILDDRIKG</sequence>
<keyword evidence="3 7" id="KW-0479">Metal-binding</keyword>
<dbReference type="SUPFAM" id="SSF55486">
    <property type="entry name" value="Metalloproteases ('zincins'), catalytic domain"/>
    <property type="match status" value="1"/>
</dbReference>
<dbReference type="PROSITE" id="PS51257">
    <property type="entry name" value="PROKAR_LIPOPROTEIN"/>
    <property type="match status" value="1"/>
</dbReference>
<proteinExistence type="inferred from homology"/>
<dbReference type="GO" id="GO:0006508">
    <property type="term" value="P:proteolysis"/>
    <property type="evidence" value="ECO:0007669"/>
    <property type="project" value="UniProtKB-KW"/>
</dbReference>
<dbReference type="GO" id="GO:0004180">
    <property type="term" value="F:carboxypeptidase activity"/>
    <property type="evidence" value="ECO:0007669"/>
    <property type="project" value="TreeGrafter"/>
</dbReference>
<keyword evidence="4 7" id="KW-0378">Hydrolase</keyword>
<dbReference type="Gene3D" id="1.10.1370.40">
    <property type="match status" value="1"/>
</dbReference>
<dbReference type="Pfam" id="PF01432">
    <property type="entry name" value="Peptidase_M3"/>
    <property type="match status" value="1"/>
</dbReference>
<name>A0A444GSD0_9FLAO</name>
<dbReference type="GO" id="GO:0005829">
    <property type="term" value="C:cytosol"/>
    <property type="evidence" value="ECO:0007669"/>
    <property type="project" value="UniProtKB-ARBA"/>
</dbReference>
<evidence type="ECO:0000256" key="2">
    <source>
        <dbReference type="ARBA" id="ARBA00022670"/>
    </source>
</evidence>
<protein>
    <submittedName>
        <fullName evidence="9">M3 family peptidase</fullName>
    </submittedName>
</protein>
<evidence type="ECO:0000256" key="4">
    <source>
        <dbReference type="ARBA" id="ARBA00022801"/>
    </source>
</evidence>
<evidence type="ECO:0000259" key="8">
    <source>
        <dbReference type="Pfam" id="PF01432"/>
    </source>
</evidence>
<comment type="similarity">
    <text evidence="1 7">Belongs to the peptidase M3 family.</text>
</comment>
<comment type="cofactor">
    <cofactor evidence="7">
        <name>Zn(2+)</name>
        <dbReference type="ChEBI" id="CHEBI:29105"/>
    </cofactor>
    <text evidence="7">Binds 1 zinc ion.</text>
</comment>
<dbReference type="Gene3D" id="1.10.1370.10">
    <property type="entry name" value="Neurolysin, domain 3"/>
    <property type="match status" value="1"/>
</dbReference>
<evidence type="ECO:0000256" key="3">
    <source>
        <dbReference type="ARBA" id="ARBA00022723"/>
    </source>
</evidence>
<feature type="domain" description="Peptidase M3A/M3B catalytic" evidence="8">
    <location>
        <begin position="256"/>
        <end position="704"/>
    </location>
</feature>
<organism evidence="9 10">
    <name type="scientific">Flavobacterium cerinum</name>
    <dbReference type="NCBI Taxonomy" id="2502784"/>
    <lineage>
        <taxon>Bacteria</taxon>
        <taxon>Pseudomonadati</taxon>
        <taxon>Bacteroidota</taxon>
        <taxon>Flavobacteriia</taxon>
        <taxon>Flavobacteriales</taxon>
        <taxon>Flavobacteriaceae</taxon>
        <taxon>Flavobacterium</taxon>
    </lineage>
</organism>
<dbReference type="InterPro" id="IPR034005">
    <property type="entry name" value="M3A_DCP"/>
</dbReference>
<dbReference type="FunFam" id="3.40.390.10:FF:000009">
    <property type="entry name" value="Oligopeptidase A"/>
    <property type="match status" value="1"/>
</dbReference>
<dbReference type="Proteomes" id="UP000287527">
    <property type="component" value="Unassembled WGS sequence"/>
</dbReference>
<keyword evidence="10" id="KW-1185">Reference proteome</keyword>
<dbReference type="InterPro" id="IPR001567">
    <property type="entry name" value="Pept_M3A_M3B_dom"/>
</dbReference>
<dbReference type="PANTHER" id="PTHR43660:SF1">
    <property type="entry name" value="DIPEPTIDYL CARBOXYPEPTIDASE"/>
    <property type="match status" value="1"/>
</dbReference>
<dbReference type="GO" id="GO:0046872">
    <property type="term" value="F:metal ion binding"/>
    <property type="evidence" value="ECO:0007669"/>
    <property type="project" value="UniProtKB-UniRule"/>
</dbReference>
<dbReference type="RefSeq" id="WP_128390807.1">
    <property type="nucleotide sequence ID" value="NZ_SBII01000011.1"/>
</dbReference>
<evidence type="ECO:0000313" key="10">
    <source>
        <dbReference type="Proteomes" id="UP000287527"/>
    </source>
</evidence>
<dbReference type="InterPro" id="IPR024079">
    <property type="entry name" value="MetalloPept_cat_dom_sf"/>
</dbReference>
<dbReference type="EMBL" id="SBII01000011">
    <property type="protein sequence ID" value="RWW93852.1"/>
    <property type="molecule type" value="Genomic_DNA"/>
</dbReference>
<keyword evidence="5 7" id="KW-0862">Zinc</keyword>
<keyword evidence="6 7" id="KW-0482">Metalloprotease</keyword>
<dbReference type="CDD" id="cd06456">
    <property type="entry name" value="M3A_DCP"/>
    <property type="match status" value="1"/>
</dbReference>
<evidence type="ECO:0000256" key="1">
    <source>
        <dbReference type="ARBA" id="ARBA00006040"/>
    </source>
</evidence>
<keyword evidence="2 7" id="KW-0645">Protease</keyword>
<reference evidence="9 10" key="1">
    <citation type="submission" date="2019-01" db="EMBL/GenBank/DDBJ databases">
        <title>Flavobacterium sp. nov.,isolated from freshwater.</title>
        <authorList>
            <person name="Zhang R."/>
            <person name="Du Z.-J."/>
        </authorList>
    </citation>
    <scope>NUCLEOTIDE SEQUENCE [LARGE SCALE GENOMIC DNA]</scope>
    <source>
        <strain evidence="9 10">1E403</strain>
    </source>
</reference>
<dbReference type="OrthoDB" id="9773538at2"/>